<organism evidence="2 3">
    <name type="scientific">Methylorubrum thiocyanatum</name>
    <dbReference type="NCBI Taxonomy" id="47958"/>
    <lineage>
        <taxon>Bacteria</taxon>
        <taxon>Pseudomonadati</taxon>
        <taxon>Pseudomonadota</taxon>
        <taxon>Alphaproteobacteria</taxon>
        <taxon>Hyphomicrobiales</taxon>
        <taxon>Methylobacteriaceae</taxon>
        <taxon>Methylorubrum</taxon>
    </lineage>
</organism>
<dbReference type="EMBL" id="JACJIB010000004">
    <property type="protein sequence ID" value="MBA8913205.1"/>
    <property type="molecule type" value="Genomic_DNA"/>
</dbReference>
<evidence type="ECO:0000313" key="3">
    <source>
        <dbReference type="Proteomes" id="UP000543554"/>
    </source>
</evidence>
<dbReference type="AlphaFoldDB" id="A0AA40S261"/>
<keyword evidence="3" id="KW-1185">Reference proteome</keyword>
<gene>
    <name evidence="2" type="ORF">HNR51_002288</name>
</gene>
<name>A0AA40S261_9HYPH</name>
<sequence>MAPAGSRAPCRPSPAATAVPPGQARLKASSQDALKAQDLRIRVGQLEARRTRGLALSLRDAEHDVTAGCVGEGGYVGQELPLVVILAAHRGLLEIQRAALAETARLHHCRHVGEVTWPNVHVEADLGQTSLGLAPLQTVIAAFEASTDHFCMVSPVREPDYRVQQLTCDKPDGRPAISAQLRYADNLYVLTDLKIGGRSLTGPAAASFLKKVVPIETMLDKFRILAIAPKVGPVDLGTLTQIRKNLAVTNQGSSCTPKERQEAMLYDVECSVNSHTYSFVLKNNGFGNLVLSDLQRDARPLNSGQRADAFRDLFDVDPNHP</sequence>
<protein>
    <submittedName>
        <fullName evidence="2">Uncharacterized protein</fullName>
    </submittedName>
</protein>
<accession>A0AA40S261</accession>
<feature type="region of interest" description="Disordered" evidence="1">
    <location>
        <begin position="1"/>
        <end position="23"/>
    </location>
</feature>
<proteinExistence type="predicted"/>
<reference evidence="2 3" key="1">
    <citation type="submission" date="2020-08" db="EMBL/GenBank/DDBJ databases">
        <title>Genomic Encyclopedia of Type Strains, Phase IV (KMG-IV): sequencing the most valuable type-strain genomes for metagenomic binning, comparative biology and taxonomic classification.</title>
        <authorList>
            <person name="Goeker M."/>
        </authorList>
    </citation>
    <scope>NUCLEOTIDE SEQUENCE [LARGE SCALE GENOMIC DNA]</scope>
    <source>
        <strain evidence="2 3">DSM 11490</strain>
    </source>
</reference>
<dbReference type="Proteomes" id="UP000543554">
    <property type="component" value="Unassembled WGS sequence"/>
</dbReference>
<evidence type="ECO:0000256" key="1">
    <source>
        <dbReference type="SAM" id="MobiDB-lite"/>
    </source>
</evidence>
<evidence type="ECO:0000313" key="2">
    <source>
        <dbReference type="EMBL" id="MBA8913205.1"/>
    </source>
</evidence>
<comment type="caution">
    <text evidence="2">The sequence shown here is derived from an EMBL/GenBank/DDBJ whole genome shotgun (WGS) entry which is preliminary data.</text>
</comment>